<dbReference type="Proteomes" id="UP000682733">
    <property type="component" value="Unassembled WGS sequence"/>
</dbReference>
<comment type="caution">
    <text evidence="2">The sequence shown here is derived from an EMBL/GenBank/DDBJ whole genome shotgun (WGS) entry which is preliminary data.</text>
</comment>
<evidence type="ECO:0000259" key="1">
    <source>
        <dbReference type="SMART" id="SM00198"/>
    </source>
</evidence>
<dbReference type="PANTHER" id="PTHR10334">
    <property type="entry name" value="CYSTEINE-RICH SECRETORY PROTEIN-RELATED"/>
    <property type="match status" value="1"/>
</dbReference>
<dbReference type="EMBL" id="CAJOBA010004446">
    <property type="protein sequence ID" value="CAF3713348.1"/>
    <property type="molecule type" value="Genomic_DNA"/>
</dbReference>
<sequence length="154" mass="17507">SQPIAQDIDKFTKESLQIHNDLRRKHGAASLTLNHDLSKLAQQWAEHLANIRGLVHSKTKYQNKNVGENLRSQSWPMTGKDMSEAWYSEQEKYNYNGDYQYGTGHFTQLVWNGTKEVGFGRATDGNMWYGVAAYFPAGNFVGEFSKNVSPPKFS</sequence>
<dbReference type="PRINTS" id="PR00837">
    <property type="entry name" value="V5TPXLIKE"/>
</dbReference>
<dbReference type="InterPro" id="IPR014044">
    <property type="entry name" value="CAP_dom"/>
</dbReference>
<accession>A0A8S2DE37</accession>
<dbReference type="SMART" id="SM00198">
    <property type="entry name" value="SCP"/>
    <property type="match status" value="1"/>
</dbReference>
<evidence type="ECO:0000313" key="4">
    <source>
        <dbReference type="Proteomes" id="UP000677228"/>
    </source>
</evidence>
<gene>
    <name evidence="2" type="ORF">OVA965_LOCUS11476</name>
    <name evidence="3" type="ORF">TMI583_LOCUS11477</name>
</gene>
<organism evidence="2 4">
    <name type="scientific">Didymodactylos carnosus</name>
    <dbReference type="NCBI Taxonomy" id="1234261"/>
    <lineage>
        <taxon>Eukaryota</taxon>
        <taxon>Metazoa</taxon>
        <taxon>Spiralia</taxon>
        <taxon>Gnathifera</taxon>
        <taxon>Rotifera</taxon>
        <taxon>Eurotatoria</taxon>
        <taxon>Bdelloidea</taxon>
        <taxon>Philodinida</taxon>
        <taxon>Philodinidae</taxon>
        <taxon>Didymodactylos</taxon>
    </lineage>
</organism>
<dbReference type="InterPro" id="IPR002413">
    <property type="entry name" value="V5_allergen-like"/>
</dbReference>
<dbReference type="CDD" id="cd05382">
    <property type="entry name" value="CAP_GAPR1-like"/>
    <property type="match status" value="1"/>
</dbReference>
<dbReference type="EMBL" id="CAJNOK010004442">
    <property type="protein sequence ID" value="CAF0937817.1"/>
    <property type="molecule type" value="Genomic_DNA"/>
</dbReference>
<name>A0A8S2DE37_9BILA</name>
<dbReference type="FunFam" id="3.40.33.10:FF:000002">
    <property type="entry name" value="Golgi-associated plant pathogenesis-related protein 1"/>
    <property type="match status" value="1"/>
</dbReference>
<dbReference type="InterPro" id="IPR035940">
    <property type="entry name" value="CAP_sf"/>
</dbReference>
<dbReference type="PROSITE" id="PS01009">
    <property type="entry name" value="CRISP_1"/>
    <property type="match status" value="1"/>
</dbReference>
<dbReference type="GO" id="GO:0005576">
    <property type="term" value="C:extracellular region"/>
    <property type="evidence" value="ECO:0007669"/>
    <property type="project" value="InterPro"/>
</dbReference>
<protein>
    <recommendedName>
        <fullName evidence="1">SCP domain-containing protein</fullName>
    </recommendedName>
</protein>
<dbReference type="AlphaFoldDB" id="A0A8S2DE37"/>
<dbReference type="InterPro" id="IPR018244">
    <property type="entry name" value="Allrgn_V5/Tpx1_CS"/>
</dbReference>
<feature type="domain" description="SCP" evidence="1">
    <location>
        <begin position="10"/>
        <end position="142"/>
    </location>
</feature>
<evidence type="ECO:0000313" key="2">
    <source>
        <dbReference type="EMBL" id="CAF0937817.1"/>
    </source>
</evidence>
<dbReference type="Proteomes" id="UP000677228">
    <property type="component" value="Unassembled WGS sequence"/>
</dbReference>
<feature type="non-terminal residue" evidence="2">
    <location>
        <position position="154"/>
    </location>
</feature>
<dbReference type="Pfam" id="PF00188">
    <property type="entry name" value="CAP"/>
    <property type="match status" value="1"/>
</dbReference>
<proteinExistence type="predicted"/>
<dbReference type="PRINTS" id="PR00838">
    <property type="entry name" value="V5ALLERGEN"/>
</dbReference>
<evidence type="ECO:0000313" key="3">
    <source>
        <dbReference type="EMBL" id="CAF3713348.1"/>
    </source>
</evidence>
<dbReference type="Gene3D" id="3.40.33.10">
    <property type="entry name" value="CAP"/>
    <property type="match status" value="1"/>
</dbReference>
<dbReference type="SUPFAM" id="SSF55797">
    <property type="entry name" value="PR-1-like"/>
    <property type="match status" value="1"/>
</dbReference>
<dbReference type="InterPro" id="IPR034113">
    <property type="entry name" value="SCP_GAPR1-like"/>
</dbReference>
<dbReference type="InterPro" id="IPR001283">
    <property type="entry name" value="CRISP-related"/>
</dbReference>
<reference evidence="2" key="1">
    <citation type="submission" date="2021-02" db="EMBL/GenBank/DDBJ databases">
        <authorList>
            <person name="Nowell W R."/>
        </authorList>
    </citation>
    <scope>NUCLEOTIDE SEQUENCE</scope>
</reference>